<gene>
    <name evidence="2" type="ORF">NDU88_001612</name>
</gene>
<keyword evidence="3" id="KW-1185">Reference proteome</keyword>
<evidence type="ECO:0000313" key="3">
    <source>
        <dbReference type="Proteomes" id="UP001066276"/>
    </source>
</evidence>
<dbReference type="AlphaFoldDB" id="A0AAV7P8H6"/>
<feature type="region of interest" description="Disordered" evidence="1">
    <location>
        <begin position="43"/>
        <end position="81"/>
    </location>
</feature>
<evidence type="ECO:0000313" key="2">
    <source>
        <dbReference type="EMBL" id="KAJ1123139.1"/>
    </source>
</evidence>
<reference evidence="2" key="1">
    <citation type="journal article" date="2022" name="bioRxiv">
        <title>Sequencing and chromosome-scale assembly of the giantPleurodeles waltlgenome.</title>
        <authorList>
            <person name="Brown T."/>
            <person name="Elewa A."/>
            <person name="Iarovenko S."/>
            <person name="Subramanian E."/>
            <person name="Araus A.J."/>
            <person name="Petzold A."/>
            <person name="Susuki M."/>
            <person name="Suzuki K.-i.T."/>
            <person name="Hayashi T."/>
            <person name="Toyoda A."/>
            <person name="Oliveira C."/>
            <person name="Osipova E."/>
            <person name="Leigh N.D."/>
            <person name="Simon A."/>
            <person name="Yun M.H."/>
        </authorList>
    </citation>
    <scope>NUCLEOTIDE SEQUENCE</scope>
    <source>
        <strain evidence="2">20211129_DDA</strain>
        <tissue evidence="2">Liver</tissue>
    </source>
</reference>
<dbReference type="EMBL" id="JANPWB010000011">
    <property type="protein sequence ID" value="KAJ1123139.1"/>
    <property type="molecule type" value="Genomic_DNA"/>
</dbReference>
<dbReference type="Proteomes" id="UP001066276">
    <property type="component" value="Chromosome 7"/>
</dbReference>
<comment type="caution">
    <text evidence="2">The sequence shown here is derived from an EMBL/GenBank/DDBJ whole genome shotgun (WGS) entry which is preliminary data.</text>
</comment>
<organism evidence="2 3">
    <name type="scientific">Pleurodeles waltl</name>
    <name type="common">Iberian ribbed newt</name>
    <dbReference type="NCBI Taxonomy" id="8319"/>
    <lineage>
        <taxon>Eukaryota</taxon>
        <taxon>Metazoa</taxon>
        <taxon>Chordata</taxon>
        <taxon>Craniata</taxon>
        <taxon>Vertebrata</taxon>
        <taxon>Euteleostomi</taxon>
        <taxon>Amphibia</taxon>
        <taxon>Batrachia</taxon>
        <taxon>Caudata</taxon>
        <taxon>Salamandroidea</taxon>
        <taxon>Salamandridae</taxon>
        <taxon>Pleurodelinae</taxon>
        <taxon>Pleurodeles</taxon>
    </lineage>
</organism>
<evidence type="ECO:0000256" key="1">
    <source>
        <dbReference type="SAM" id="MobiDB-lite"/>
    </source>
</evidence>
<sequence length="81" mass="8538">MLNPCTSSGVGHDVVRRLPRSRGLQRGCCGIGPAKSVAFQRRSRRQVQAALPDSAAASVRSRPKSISLDSTSFPFKGPGTG</sequence>
<accession>A0AAV7P8H6</accession>
<proteinExistence type="predicted"/>
<protein>
    <submittedName>
        <fullName evidence="2">Uncharacterized protein</fullName>
    </submittedName>
</protein>
<name>A0AAV7P8H6_PLEWA</name>